<name>A0A917TGL7_9ACTN</name>
<organism evidence="1 2">
    <name type="scientific">Dactylosporangium sucinum</name>
    <dbReference type="NCBI Taxonomy" id="1424081"/>
    <lineage>
        <taxon>Bacteria</taxon>
        <taxon>Bacillati</taxon>
        <taxon>Actinomycetota</taxon>
        <taxon>Actinomycetes</taxon>
        <taxon>Micromonosporales</taxon>
        <taxon>Micromonosporaceae</taxon>
        <taxon>Dactylosporangium</taxon>
    </lineage>
</organism>
<comment type="caution">
    <text evidence="1">The sequence shown here is derived from an EMBL/GenBank/DDBJ whole genome shotgun (WGS) entry which is preliminary data.</text>
</comment>
<dbReference type="EMBL" id="BMPI01000010">
    <property type="protein sequence ID" value="GGM22669.1"/>
    <property type="molecule type" value="Genomic_DNA"/>
</dbReference>
<proteinExistence type="predicted"/>
<keyword evidence="2" id="KW-1185">Reference proteome</keyword>
<gene>
    <name evidence="1" type="ORF">GCM10007977_024790</name>
</gene>
<evidence type="ECO:0000313" key="2">
    <source>
        <dbReference type="Proteomes" id="UP000642070"/>
    </source>
</evidence>
<dbReference type="RefSeq" id="WP_190249931.1">
    <property type="nucleotide sequence ID" value="NZ_BMPI01000010.1"/>
</dbReference>
<accession>A0A917TGL7</accession>
<reference evidence="1" key="2">
    <citation type="submission" date="2020-09" db="EMBL/GenBank/DDBJ databases">
        <authorList>
            <person name="Sun Q."/>
            <person name="Ohkuma M."/>
        </authorList>
    </citation>
    <scope>NUCLEOTIDE SEQUENCE</scope>
    <source>
        <strain evidence="1">JCM 19831</strain>
    </source>
</reference>
<dbReference type="Proteomes" id="UP000642070">
    <property type="component" value="Unassembled WGS sequence"/>
</dbReference>
<evidence type="ECO:0000313" key="1">
    <source>
        <dbReference type="EMBL" id="GGM22669.1"/>
    </source>
</evidence>
<protein>
    <submittedName>
        <fullName evidence="1">Uncharacterized protein</fullName>
    </submittedName>
</protein>
<reference evidence="1" key="1">
    <citation type="journal article" date="2014" name="Int. J. Syst. Evol. Microbiol.">
        <title>Complete genome sequence of Corynebacterium casei LMG S-19264T (=DSM 44701T), isolated from a smear-ripened cheese.</title>
        <authorList>
            <consortium name="US DOE Joint Genome Institute (JGI-PGF)"/>
            <person name="Walter F."/>
            <person name="Albersmeier A."/>
            <person name="Kalinowski J."/>
            <person name="Ruckert C."/>
        </authorList>
    </citation>
    <scope>NUCLEOTIDE SEQUENCE</scope>
    <source>
        <strain evidence="1">JCM 19831</strain>
    </source>
</reference>
<dbReference type="AlphaFoldDB" id="A0A917TGL7"/>
<sequence length="178" mass="19388">MEHLRVGGDLWFALSLDVWTVGGAPTVVTAYNGTMDFAVPTGEWFTQLDRVDAGALVELLVPMPQAAEHAGAVQRVRKARELLRDNQIDAALGEARKALEPVLAAVRDGGLARTAQDKAARRRLLDERFAVLVENVFSLLSGAAHDDEITKDFRYSRAEAETLVATTAGLVNRLAQQH</sequence>